<gene>
    <name evidence="2" type="ORF">GCM10012284_28010</name>
</gene>
<accession>A0A8J3FNF6</accession>
<evidence type="ECO:0000259" key="1">
    <source>
        <dbReference type="Pfam" id="PF06259"/>
    </source>
</evidence>
<comment type="caution">
    <text evidence="2">The sequence shown here is derived from an EMBL/GenBank/DDBJ whole genome shotgun (WGS) entry which is preliminary data.</text>
</comment>
<protein>
    <recommendedName>
        <fullName evidence="1">DUF1023 domain-containing protein</fullName>
    </recommendedName>
</protein>
<sequence length="538" mass="56470">MVTAVTYARLRVTDPQRWRDVAATWRRWADHAARWAAELTVCLRRVRRAWSSGTAAEAAGCRLDALRRHAELFRVLCWEADQAISEFAEALDRARALLSQALRHAAGCGLFVDDDGAVRLSPAADAVSASPEPLDWGTTTAVQDSARAAVARGAVARVTADITAAVRVAGDADATAAARLSALAGVAADRLAAGPADAPLPPCDAPAEVTRRWWDGLTVAQRHWLTVTRPTWIGSLDGVPASFRDLANRLSLPGLRAAEPRPQVRAALDALGDRLADPGRPRAYLIRLDAAAEGRAVIAVGDPDHTEHVLVHVPGMAAGLSSLGGDLGRAERVAAHAAQRSSATSAATVLWLDYDAPDFLPEAASAHPARDGAHRLRRFQAGLRAGHDGPSHVTVLGHSYGSLVVGRAASRPGLAADDLIFVGSPGVGADSVHELGVPAARVWSSTSRSDPIQHLAVSPGSLAADMAAGGVLPALAWSALVHPAEELWHGANPSDPEFGARRFVSPPDAGHSGYWDPGSPALDAITDIMLGKRDVTPR</sequence>
<proteinExistence type="predicted"/>
<name>A0A8J3FNF6_9ACTN</name>
<dbReference type="InterPro" id="IPR010427">
    <property type="entry name" value="DUF1023"/>
</dbReference>
<evidence type="ECO:0000313" key="3">
    <source>
        <dbReference type="Proteomes" id="UP000656042"/>
    </source>
</evidence>
<feature type="domain" description="DUF1023" evidence="1">
    <location>
        <begin position="289"/>
        <end position="456"/>
    </location>
</feature>
<keyword evidence="3" id="KW-1185">Reference proteome</keyword>
<evidence type="ECO:0000313" key="2">
    <source>
        <dbReference type="EMBL" id="GGK92566.1"/>
    </source>
</evidence>
<dbReference type="Pfam" id="PF06259">
    <property type="entry name" value="Abhydrolase_8"/>
    <property type="match status" value="1"/>
</dbReference>
<reference evidence="2" key="1">
    <citation type="journal article" date="2014" name="Int. J. Syst. Evol. Microbiol.">
        <title>Complete genome sequence of Corynebacterium casei LMG S-19264T (=DSM 44701T), isolated from a smear-ripened cheese.</title>
        <authorList>
            <consortium name="US DOE Joint Genome Institute (JGI-PGF)"/>
            <person name="Walter F."/>
            <person name="Albersmeier A."/>
            <person name="Kalinowski J."/>
            <person name="Ruckert C."/>
        </authorList>
    </citation>
    <scope>NUCLEOTIDE SEQUENCE</scope>
    <source>
        <strain evidence="2">CGMCC 4.7299</strain>
    </source>
</reference>
<dbReference type="InterPro" id="IPR029058">
    <property type="entry name" value="AB_hydrolase_fold"/>
</dbReference>
<organism evidence="2 3">
    <name type="scientific">Mangrovihabitans endophyticus</name>
    <dbReference type="NCBI Taxonomy" id="1751298"/>
    <lineage>
        <taxon>Bacteria</taxon>
        <taxon>Bacillati</taxon>
        <taxon>Actinomycetota</taxon>
        <taxon>Actinomycetes</taxon>
        <taxon>Micromonosporales</taxon>
        <taxon>Micromonosporaceae</taxon>
        <taxon>Mangrovihabitans</taxon>
    </lineage>
</organism>
<dbReference type="EMBL" id="BMMX01000010">
    <property type="protein sequence ID" value="GGK92566.1"/>
    <property type="molecule type" value="Genomic_DNA"/>
</dbReference>
<dbReference type="Proteomes" id="UP000656042">
    <property type="component" value="Unassembled WGS sequence"/>
</dbReference>
<dbReference type="SUPFAM" id="SSF53474">
    <property type="entry name" value="alpha/beta-Hydrolases"/>
    <property type="match status" value="1"/>
</dbReference>
<dbReference type="AlphaFoldDB" id="A0A8J3FNF6"/>
<reference evidence="2" key="2">
    <citation type="submission" date="2020-09" db="EMBL/GenBank/DDBJ databases">
        <authorList>
            <person name="Sun Q."/>
            <person name="Zhou Y."/>
        </authorList>
    </citation>
    <scope>NUCLEOTIDE SEQUENCE</scope>
    <source>
        <strain evidence="2">CGMCC 4.7299</strain>
    </source>
</reference>